<accession>A0AAD9IER9</accession>
<sequence>MRVSGLVCRGWDAGYLESNFTFVDISHPMADVESLATGETVGKILSVEDLGREDVEFEDKVCDGIECGYYSTVLTRGGLAEGSSGSGLINTGKKGGCCSG</sequence>
<dbReference type="AlphaFoldDB" id="A0AAD9IER9"/>
<gene>
    <name evidence="2" type="ORF">QBZ16_005064</name>
</gene>
<dbReference type="Proteomes" id="UP001255856">
    <property type="component" value="Unassembled WGS sequence"/>
</dbReference>
<reference evidence="2" key="1">
    <citation type="submission" date="2021-01" db="EMBL/GenBank/DDBJ databases">
        <authorList>
            <person name="Eckstrom K.M.E."/>
        </authorList>
    </citation>
    <scope>NUCLEOTIDE SEQUENCE</scope>
    <source>
        <strain evidence="2">UVCC 0001</strain>
    </source>
</reference>
<name>A0AAD9IER9_PROWI</name>
<comment type="caution">
    <text evidence="2">The sequence shown here is derived from an EMBL/GenBank/DDBJ whole genome shotgun (WGS) entry which is preliminary data.</text>
</comment>
<feature type="region of interest" description="Disordered" evidence="1">
    <location>
        <begin position="80"/>
        <end position="100"/>
    </location>
</feature>
<evidence type="ECO:0000256" key="1">
    <source>
        <dbReference type="SAM" id="MobiDB-lite"/>
    </source>
</evidence>
<organism evidence="2 3">
    <name type="scientific">Prototheca wickerhamii</name>
    <dbReference type="NCBI Taxonomy" id="3111"/>
    <lineage>
        <taxon>Eukaryota</taxon>
        <taxon>Viridiplantae</taxon>
        <taxon>Chlorophyta</taxon>
        <taxon>core chlorophytes</taxon>
        <taxon>Trebouxiophyceae</taxon>
        <taxon>Chlorellales</taxon>
        <taxon>Chlorellaceae</taxon>
        <taxon>Prototheca</taxon>
    </lineage>
</organism>
<dbReference type="Gene3D" id="2.40.10.10">
    <property type="entry name" value="Trypsin-like serine proteases"/>
    <property type="match status" value="1"/>
</dbReference>
<dbReference type="InterPro" id="IPR043504">
    <property type="entry name" value="Peptidase_S1_PA_chymotrypsin"/>
</dbReference>
<protein>
    <submittedName>
        <fullName evidence="2">Uncharacterized protein</fullName>
    </submittedName>
</protein>
<evidence type="ECO:0000313" key="3">
    <source>
        <dbReference type="Proteomes" id="UP001255856"/>
    </source>
</evidence>
<proteinExistence type="predicted"/>
<dbReference type="EMBL" id="JASFZW010000008">
    <property type="protein sequence ID" value="KAK2076838.1"/>
    <property type="molecule type" value="Genomic_DNA"/>
</dbReference>
<keyword evidence="3" id="KW-1185">Reference proteome</keyword>
<evidence type="ECO:0000313" key="2">
    <source>
        <dbReference type="EMBL" id="KAK2076838.1"/>
    </source>
</evidence>